<dbReference type="Pfam" id="PF04965">
    <property type="entry name" value="GPW_gp25"/>
    <property type="match status" value="1"/>
</dbReference>
<name>A0A3B0X4L0_9ZZZZ</name>
<dbReference type="AlphaFoldDB" id="A0A3B0X4L0"/>
<proteinExistence type="predicted"/>
<dbReference type="Gene3D" id="3.10.450.40">
    <property type="match status" value="1"/>
</dbReference>
<evidence type="ECO:0000259" key="1">
    <source>
        <dbReference type="Pfam" id="PF04965"/>
    </source>
</evidence>
<dbReference type="SUPFAM" id="SSF160719">
    <property type="entry name" value="gpW/gp25-like"/>
    <property type="match status" value="1"/>
</dbReference>
<reference evidence="2" key="1">
    <citation type="submission" date="2018-06" db="EMBL/GenBank/DDBJ databases">
        <authorList>
            <person name="Zhirakovskaya E."/>
        </authorList>
    </citation>
    <scope>NUCLEOTIDE SEQUENCE</scope>
</reference>
<feature type="domain" description="IraD/Gp25-like" evidence="1">
    <location>
        <begin position="29"/>
        <end position="117"/>
    </location>
</feature>
<dbReference type="InterPro" id="IPR007048">
    <property type="entry name" value="IraD/Gp25-like"/>
</dbReference>
<evidence type="ECO:0000313" key="2">
    <source>
        <dbReference type="EMBL" id="VAW63248.1"/>
    </source>
</evidence>
<dbReference type="EMBL" id="UOFI01000040">
    <property type="protein sequence ID" value="VAW63248.1"/>
    <property type="molecule type" value="Genomic_DNA"/>
</dbReference>
<gene>
    <name evidence="2" type="ORF">MNBD_GAMMA09-506</name>
</gene>
<protein>
    <recommendedName>
        <fullName evidence="1">IraD/Gp25-like domain-containing protein</fullName>
    </recommendedName>
</protein>
<accession>A0A3B0X4L0</accession>
<organism evidence="2">
    <name type="scientific">hydrothermal vent metagenome</name>
    <dbReference type="NCBI Taxonomy" id="652676"/>
    <lineage>
        <taxon>unclassified sequences</taxon>
        <taxon>metagenomes</taxon>
        <taxon>ecological metagenomes</taxon>
    </lineage>
</organism>
<sequence>MLKNKIIEKTINWPLLPMPDKNGHLTYPSLEESVRQSIQIILRTRPGERIMRPNFGGGLENMLHEQNTLTTRRQVRDLITESLQRWETRLILDRVDVWEIEDRPTALRVEIAYRLRRLNQPRQLGLTMELGA</sequence>